<reference evidence="12 13" key="1">
    <citation type="submission" date="2023-03" db="EMBL/GenBank/DDBJ databases">
        <title>Genome insight into feeding habits of ladybird beetles.</title>
        <authorList>
            <person name="Li H.-S."/>
            <person name="Huang Y.-H."/>
            <person name="Pang H."/>
        </authorList>
    </citation>
    <scope>NUCLEOTIDE SEQUENCE [LARGE SCALE GENOMIC DNA]</scope>
    <source>
        <strain evidence="12">SYSU_2023b</strain>
        <tissue evidence="12">Whole body</tissue>
    </source>
</reference>
<dbReference type="PANTHER" id="PTHR45928:SF1">
    <property type="entry name" value="RE38146P"/>
    <property type="match status" value="1"/>
</dbReference>
<evidence type="ECO:0000256" key="7">
    <source>
        <dbReference type="ARBA" id="ARBA00022989"/>
    </source>
</evidence>
<dbReference type="InterPro" id="IPR018108">
    <property type="entry name" value="MCP_transmembrane"/>
</dbReference>
<evidence type="ECO:0000313" key="13">
    <source>
        <dbReference type="Proteomes" id="UP001431783"/>
    </source>
</evidence>
<keyword evidence="6" id="KW-0999">Mitochondrion inner membrane</keyword>
<comment type="subcellular location">
    <subcellularLocation>
        <location evidence="1">Mitochondrion inner membrane</location>
        <topology evidence="1">Multi-pass membrane protein</topology>
    </subcellularLocation>
</comment>
<dbReference type="GO" id="GO:0005743">
    <property type="term" value="C:mitochondrial inner membrane"/>
    <property type="evidence" value="ECO:0007669"/>
    <property type="project" value="UniProtKB-SubCell"/>
</dbReference>
<dbReference type="AlphaFoldDB" id="A0AAW1UKG9"/>
<keyword evidence="7" id="KW-1133">Transmembrane helix</keyword>
<evidence type="ECO:0000256" key="2">
    <source>
        <dbReference type="ARBA" id="ARBA00006375"/>
    </source>
</evidence>
<organism evidence="12 13">
    <name type="scientific">Henosepilachna vigintioctopunctata</name>
    <dbReference type="NCBI Taxonomy" id="420089"/>
    <lineage>
        <taxon>Eukaryota</taxon>
        <taxon>Metazoa</taxon>
        <taxon>Ecdysozoa</taxon>
        <taxon>Arthropoda</taxon>
        <taxon>Hexapoda</taxon>
        <taxon>Insecta</taxon>
        <taxon>Pterygota</taxon>
        <taxon>Neoptera</taxon>
        <taxon>Endopterygota</taxon>
        <taxon>Coleoptera</taxon>
        <taxon>Polyphaga</taxon>
        <taxon>Cucujiformia</taxon>
        <taxon>Coccinelloidea</taxon>
        <taxon>Coccinellidae</taxon>
        <taxon>Epilachninae</taxon>
        <taxon>Epilachnini</taxon>
        <taxon>Henosepilachna</taxon>
    </lineage>
</organism>
<evidence type="ECO:0000256" key="8">
    <source>
        <dbReference type="ARBA" id="ARBA00023128"/>
    </source>
</evidence>
<protein>
    <recommendedName>
        <fullName evidence="14">Solute carrier family 25 member 35-like</fullName>
    </recommendedName>
</protein>
<feature type="repeat" description="Solcar" evidence="10">
    <location>
        <begin position="104"/>
        <end position="193"/>
    </location>
</feature>
<dbReference type="Proteomes" id="UP001431783">
    <property type="component" value="Unassembled WGS sequence"/>
</dbReference>
<sequence length="304" mass="34414">MEFVVGGFAAVCAGFFTNPLEVLKTRMQLQGELRKRGQHAIYYKNIIHASYVITKNEGIISLQKGLVPALWVQFIMNGLRFGTYHFADSKGYMHDENGELIFYRNIVVSGMGGVIGHYLSNPFFIVKTHLQSKAAKSIAVGYQHKLTGSFEAMGDILKNHGVKGLFRGGVAVFPRAFVASVSQLTSFTYSKEFLRKYPYLENKKILTTFISSFIGGTAISVFVTPFDLVLTRIYNQPVDKFGQGQLYSNYLDCVIKIYKTEGWSAFYKGVGPIYFRLGPHSILSLMFWDKFKEWYTIIINKQNS</sequence>
<feature type="repeat" description="Solcar" evidence="10">
    <location>
        <begin position="203"/>
        <end position="294"/>
    </location>
</feature>
<dbReference type="InterPro" id="IPR023395">
    <property type="entry name" value="MCP_dom_sf"/>
</dbReference>
<feature type="repeat" description="Solcar" evidence="10">
    <location>
        <begin position="1"/>
        <end position="90"/>
    </location>
</feature>
<dbReference type="InterPro" id="IPR051508">
    <property type="entry name" value="Mito_Carrier_Antiporter"/>
</dbReference>
<keyword evidence="5" id="KW-0677">Repeat</keyword>
<proteinExistence type="inferred from homology"/>
<dbReference type="EMBL" id="JARQZJ010000063">
    <property type="protein sequence ID" value="KAK9879899.1"/>
    <property type="molecule type" value="Genomic_DNA"/>
</dbReference>
<dbReference type="Gene3D" id="1.50.40.10">
    <property type="entry name" value="Mitochondrial carrier domain"/>
    <property type="match status" value="1"/>
</dbReference>
<evidence type="ECO:0000256" key="10">
    <source>
        <dbReference type="PROSITE-ProRule" id="PRU00282"/>
    </source>
</evidence>
<dbReference type="PANTHER" id="PTHR45928">
    <property type="entry name" value="RE38146P"/>
    <property type="match status" value="1"/>
</dbReference>
<accession>A0AAW1UKG9</accession>
<evidence type="ECO:0000256" key="11">
    <source>
        <dbReference type="RuleBase" id="RU000488"/>
    </source>
</evidence>
<evidence type="ECO:0000256" key="3">
    <source>
        <dbReference type="ARBA" id="ARBA00022448"/>
    </source>
</evidence>
<dbReference type="PROSITE" id="PS50920">
    <property type="entry name" value="SOLCAR"/>
    <property type="match status" value="3"/>
</dbReference>
<keyword evidence="13" id="KW-1185">Reference proteome</keyword>
<evidence type="ECO:0000256" key="1">
    <source>
        <dbReference type="ARBA" id="ARBA00004448"/>
    </source>
</evidence>
<gene>
    <name evidence="12" type="ORF">WA026_008400</name>
</gene>
<evidence type="ECO:0000256" key="4">
    <source>
        <dbReference type="ARBA" id="ARBA00022692"/>
    </source>
</evidence>
<evidence type="ECO:0000313" key="12">
    <source>
        <dbReference type="EMBL" id="KAK9879899.1"/>
    </source>
</evidence>
<keyword evidence="9 10" id="KW-0472">Membrane</keyword>
<comment type="similarity">
    <text evidence="2 11">Belongs to the mitochondrial carrier (TC 2.A.29) family.</text>
</comment>
<evidence type="ECO:0000256" key="5">
    <source>
        <dbReference type="ARBA" id="ARBA00022737"/>
    </source>
</evidence>
<evidence type="ECO:0000256" key="6">
    <source>
        <dbReference type="ARBA" id="ARBA00022792"/>
    </source>
</evidence>
<name>A0AAW1UKG9_9CUCU</name>
<dbReference type="SUPFAM" id="SSF103506">
    <property type="entry name" value="Mitochondrial carrier"/>
    <property type="match status" value="1"/>
</dbReference>
<dbReference type="Pfam" id="PF00153">
    <property type="entry name" value="Mito_carr"/>
    <property type="match status" value="3"/>
</dbReference>
<keyword evidence="8" id="KW-0496">Mitochondrion</keyword>
<keyword evidence="4 10" id="KW-0812">Transmembrane</keyword>
<comment type="caution">
    <text evidence="12">The sequence shown here is derived from an EMBL/GenBank/DDBJ whole genome shotgun (WGS) entry which is preliminary data.</text>
</comment>
<evidence type="ECO:0000256" key="9">
    <source>
        <dbReference type="ARBA" id="ARBA00023136"/>
    </source>
</evidence>
<evidence type="ECO:0008006" key="14">
    <source>
        <dbReference type="Google" id="ProtNLM"/>
    </source>
</evidence>
<keyword evidence="3 11" id="KW-0813">Transport</keyword>